<dbReference type="RefSeq" id="WP_058247816.1">
    <property type="nucleotide sequence ID" value="NZ_CYSE01000003.1"/>
</dbReference>
<dbReference type="InterPro" id="IPR000760">
    <property type="entry name" value="Inositol_monophosphatase-like"/>
</dbReference>
<comment type="cofactor">
    <cofactor evidence="5">
        <name>Mg(2+)</name>
        <dbReference type="ChEBI" id="CHEBI:18420"/>
    </cofactor>
</comment>
<accession>A0A0P1GCP9</accession>
<protein>
    <submittedName>
        <fullName evidence="6">Inositol-1-monophosphatase</fullName>
        <ecNumber evidence="6">3.1.3.25</ecNumber>
    </submittedName>
</protein>
<feature type="binding site" evidence="5">
    <location>
        <position position="234"/>
    </location>
    <ligand>
        <name>Mg(2+)</name>
        <dbReference type="ChEBI" id="CHEBI:18420"/>
        <label>1</label>
        <note>catalytic</note>
    </ligand>
</feature>
<feature type="binding site" evidence="5">
    <location>
        <position position="108"/>
    </location>
    <ligand>
        <name>Mg(2+)</name>
        <dbReference type="ChEBI" id="CHEBI:18420"/>
        <label>1</label>
        <note>catalytic</note>
    </ligand>
</feature>
<reference evidence="6 7" key="1">
    <citation type="submission" date="2015-09" db="EMBL/GenBank/DDBJ databases">
        <authorList>
            <consortium name="Swine Surveillance"/>
        </authorList>
    </citation>
    <scope>NUCLEOTIDE SEQUENCE [LARGE SCALE GENOMIC DNA]</scope>
    <source>
        <strain evidence="6 7">CECT 7648</strain>
    </source>
</reference>
<dbReference type="STRING" id="441103.TRN7648_02356"/>
<dbReference type="EMBL" id="CYSE01000003">
    <property type="protein sequence ID" value="CUH79142.1"/>
    <property type="molecule type" value="Genomic_DNA"/>
</dbReference>
<keyword evidence="4 5" id="KW-0460">Magnesium</keyword>
<dbReference type="PANTHER" id="PTHR20854">
    <property type="entry name" value="INOSITOL MONOPHOSPHATASE"/>
    <property type="match status" value="1"/>
</dbReference>
<evidence type="ECO:0000256" key="4">
    <source>
        <dbReference type="ARBA" id="ARBA00022842"/>
    </source>
</evidence>
<dbReference type="GO" id="GO:0006020">
    <property type="term" value="P:inositol metabolic process"/>
    <property type="evidence" value="ECO:0007669"/>
    <property type="project" value="TreeGrafter"/>
</dbReference>
<dbReference type="EC" id="3.1.3.25" evidence="6"/>
<dbReference type="GO" id="GO:0008934">
    <property type="term" value="F:inositol monophosphate 1-phosphatase activity"/>
    <property type="evidence" value="ECO:0007669"/>
    <property type="project" value="TreeGrafter"/>
</dbReference>
<feature type="binding site" evidence="5">
    <location>
        <position position="82"/>
    </location>
    <ligand>
        <name>Mg(2+)</name>
        <dbReference type="ChEBI" id="CHEBI:18420"/>
        <label>1</label>
        <note>catalytic</note>
    </ligand>
</feature>
<organism evidence="6 7">
    <name type="scientific">Tropicibacter naphthalenivorans</name>
    <dbReference type="NCBI Taxonomy" id="441103"/>
    <lineage>
        <taxon>Bacteria</taxon>
        <taxon>Pseudomonadati</taxon>
        <taxon>Pseudomonadota</taxon>
        <taxon>Alphaproteobacteria</taxon>
        <taxon>Rhodobacterales</taxon>
        <taxon>Roseobacteraceae</taxon>
        <taxon>Tropicibacter</taxon>
    </lineage>
</organism>
<keyword evidence="3 6" id="KW-0378">Hydrolase</keyword>
<keyword evidence="7" id="KW-1185">Reference proteome</keyword>
<dbReference type="GO" id="GO:0046872">
    <property type="term" value="F:metal ion binding"/>
    <property type="evidence" value="ECO:0007669"/>
    <property type="project" value="UniProtKB-KW"/>
</dbReference>
<sequence>MTDSLPIAVTAPLTHAQRTQIMNLVRRAAKAEILPRFRQLGAHQIDQKSGPQDLVTDADKAAEAMLTRGLLAMFPHALVVGEENASVNPDIIDQIAEAELCFTIDPVDGTWNYAHGLAMFGVMVSILRFGVPVFGLLYDPIMNDFIIADTQSDAELVMPRRVRRKLSTSTGGAIQDLSGYIAINLIPEAKQAEMAATLPQFARALSLRCACHEMRMVAQGAVDFALYSKLTPWDQPAGVVAVQQAGGHAAMLDGSDYRGDLKDGYLLVASDKATWDRLRDLFAFLIDAPQA</sequence>
<dbReference type="PROSITE" id="PS00629">
    <property type="entry name" value="IMP_1"/>
    <property type="match status" value="1"/>
</dbReference>
<dbReference type="SUPFAM" id="SSF56655">
    <property type="entry name" value="Carbohydrate phosphatase"/>
    <property type="match status" value="1"/>
</dbReference>
<dbReference type="Proteomes" id="UP000054935">
    <property type="component" value="Unassembled WGS sequence"/>
</dbReference>
<evidence type="ECO:0000313" key="6">
    <source>
        <dbReference type="EMBL" id="CUH79142.1"/>
    </source>
</evidence>
<evidence type="ECO:0000256" key="3">
    <source>
        <dbReference type="ARBA" id="ARBA00022801"/>
    </source>
</evidence>
<gene>
    <name evidence="6" type="primary">suhB_3</name>
    <name evidence="6" type="ORF">TRN7648_02356</name>
</gene>
<dbReference type="Gene3D" id="3.30.540.10">
    <property type="entry name" value="Fructose-1,6-Bisphosphatase, subunit A, domain 1"/>
    <property type="match status" value="1"/>
</dbReference>
<dbReference type="PRINTS" id="PR00377">
    <property type="entry name" value="IMPHPHTASES"/>
</dbReference>
<dbReference type="Gene3D" id="3.40.190.80">
    <property type="match status" value="1"/>
</dbReference>
<evidence type="ECO:0000256" key="1">
    <source>
        <dbReference type="ARBA" id="ARBA00009759"/>
    </source>
</evidence>
<evidence type="ECO:0000313" key="7">
    <source>
        <dbReference type="Proteomes" id="UP000054935"/>
    </source>
</evidence>
<evidence type="ECO:0000256" key="5">
    <source>
        <dbReference type="PIRSR" id="PIRSR600760-2"/>
    </source>
</evidence>
<evidence type="ECO:0000256" key="2">
    <source>
        <dbReference type="ARBA" id="ARBA00022723"/>
    </source>
</evidence>
<proteinExistence type="inferred from homology"/>
<keyword evidence="2 5" id="KW-0479">Metal-binding</keyword>
<dbReference type="OrthoDB" id="9785695at2"/>
<feature type="binding site" evidence="5">
    <location>
        <position position="105"/>
    </location>
    <ligand>
        <name>Mg(2+)</name>
        <dbReference type="ChEBI" id="CHEBI:18420"/>
        <label>1</label>
        <note>catalytic</note>
    </ligand>
</feature>
<dbReference type="PANTHER" id="PTHR20854:SF4">
    <property type="entry name" value="INOSITOL-1-MONOPHOSPHATASE-RELATED"/>
    <property type="match status" value="1"/>
</dbReference>
<dbReference type="AlphaFoldDB" id="A0A0P1GCP9"/>
<dbReference type="Pfam" id="PF00459">
    <property type="entry name" value="Inositol_P"/>
    <property type="match status" value="1"/>
</dbReference>
<dbReference type="GO" id="GO:0007165">
    <property type="term" value="P:signal transduction"/>
    <property type="evidence" value="ECO:0007669"/>
    <property type="project" value="TreeGrafter"/>
</dbReference>
<comment type="similarity">
    <text evidence="1">Belongs to the inositol monophosphatase superfamily.</text>
</comment>
<name>A0A0P1GCP9_9RHOB</name>
<dbReference type="InterPro" id="IPR020583">
    <property type="entry name" value="Inositol_monoP_metal-BS"/>
</dbReference>